<proteinExistence type="predicted"/>
<keyword evidence="3" id="KW-1185">Reference proteome</keyword>
<dbReference type="Proteomes" id="UP000055045">
    <property type="component" value="Unassembled WGS sequence"/>
</dbReference>
<organism evidence="2 3">
    <name type="scientific">Penicillium freii</name>
    <dbReference type="NCBI Taxonomy" id="48697"/>
    <lineage>
        <taxon>Eukaryota</taxon>
        <taxon>Fungi</taxon>
        <taxon>Dikarya</taxon>
        <taxon>Ascomycota</taxon>
        <taxon>Pezizomycotina</taxon>
        <taxon>Eurotiomycetes</taxon>
        <taxon>Eurotiomycetidae</taxon>
        <taxon>Eurotiales</taxon>
        <taxon>Aspergillaceae</taxon>
        <taxon>Penicillium</taxon>
    </lineage>
</organism>
<sequence>MQHDFLLLNPVSLSALVILLYVINYAGYPVLLCRGFPTILVSISLSYTYNLFELTFAPSVLHYYNGQIGRFLSSKRSTSGLMLDRSMPG</sequence>
<evidence type="ECO:0000313" key="3">
    <source>
        <dbReference type="Proteomes" id="UP000055045"/>
    </source>
</evidence>
<name>A0A101MIA2_PENFR</name>
<comment type="caution">
    <text evidence="2">The sequence shown here is derived from an EMBL/GenBank/DDBJ whole genome shotgun (WGS) entry which is preliminary data.</text>
</comment>
<gene>
    <name evidence="2" type="ORF">ACN42_g6005</name>
</gene>
<evidence type="ECO:0000313" key="2">
    <source>
        <dbReference type="EMBL" id="KUM61106.1"/>
    </source>
</evidence>
<keyword evidence="1" id="KW-0812">Transmembrane</keyword>
<accession>A0A101MIA2</accession>
<dbReference type="AlphaFoldDB" id="A0A101MIA2"/>
<keyword evidence="1" id="KW-1133">Transmembrane helix</keyword>
<evidence type="ECO:0000256" key="1">
    <source>
        <dbReference type="SAM" id="Phobius"/>
    </source>
</evidence>
<feature type="transmembrane region" description="Helical" evidence="1">
    <location>
        <begin position="7"/>
        <end position="27"/>
    </location>
</feature>
<dbReference type="EMBL" id="LLXE01000147">
    <property type="protein sequence ID" value="KUM61106.1"/>
    <property type="molecule type" value="Genomic_DNA"/>
</dbReference>
<reference evidence="2 3" key="1">
    <citation type="submission" date="2015-10" db="EMBL/GenBank/DDBJ databases">
        <title>Genome sequencing of Penicillium freii.</title>
        <authorList>
            <person name="Nguyen H.D."/>
            <person name="Visagie C.M."/>
            <person name="Seifert K.A."/>
        </authorList>
    </citation>
    <scope>NUCLEOTIDE SEQUENCE [LARGE SCALE GENOMIC DNA]</scope>
    <source>
        <strain evidence="2 3">DAOM 242723</strain>
    </source>
</reference>
<keyword evidence="1" id="KW-0472">Membrane</keyword>
<feature type="transmembrane region" description="Helical" evidence="1">
    <location>
        <begin position="47"/>
        <end position="66"/>
    </location>
</feature>
<protein>
    <submittedName>
        <fullName evidence="2">Uncharacterized protein</fullName>
    </submittedName>
</protein>